<protein>
    <submittedName>
        <fullName evidence="1">Uncharacterized protein</fullName>
    </submittedName>
</protein>
<sequence>MRSQTHAQELERKDSEVKVPDHSCSWYPSCCCRHHLTQTICATKSFELSTQLTKVCPKCVFELVPHSSMTKAISEMRMRYQPHNRIVPTQLNAPPTPPMQPQYPFHSTTRLLRNWGVHHRFSSAASHHSNSRAEIGVKTIKRMIMDNTSRDGSLDPDSFQHAILQYSNTPDKNTRLSPAICIFERPITDFIPIHPGKYVPHKTWQETWTNREEALRKRRIKDAEILSTHTRILPPLTFGEYKKNSSCVYVLIILSLLVKLTAVR</sequence>
<dbReference type="PANTHER" id="PTHR37984">
    <property type="entry name" value="PROTEIN CBG26694"/>
    <property type="match status" value="1"/>
</dbReference>
<dbReference type="Gene3D" id="3.30.420.10">
    <property type="entry name" value="Ribonuclease H-like superfamily/Ribonuclease H"/>
    <property type="match status" value="1"/>
</dbReference>
<evidence type="ECO:0000313" key="2">
    <source>
        <dbReference type="Proteomes" id="UP001283361"/>
    </source>
</evidence>
<dbReference type="InterPro" id="IPR012337">
    <property type="entry name" value="RNaseH-like_sf"/>
</dbReference>
<comment type="caution">
    <text evidence="1">The sequence shown here is derived from an EMBL/GenBank/DDBJ whole genome shotgun (WGS) entry which is preliminary data.</text>
</comment>
<evidence type="ECO:0000313" key="1">
    <source>
        <dbReference type="EMBL" id="KAK3702651.1"/>
    </source>
</evidence>
<proteinExistence type="predicted"/>
<dbReference type="Proteomes" id="UP001283361">
    <property type="component" value="Unassembled WGS sequence"/>
</dbReference>
<dbReference type="InterPro" id="IPR036397">
    <property type="entry name" value="RNaseH_sf"/>
</dbReference>
<dbReference type="GO" id="GO:0003676">
    <property type="term" value="F:nucleic acid binding"/>
    <property type="evidence" value="ECO:0007669"/>
    <property type="project" value="InterPro"/>
</dbReference>
<dbReference type="AlphaFoldDB" id="A0AAE1CKE6"/>
<dbReference type="PANTHER" id="PTHR37984:SF7">
    <property type="entry name" value="INTEGRASE CATALYTIC DOMAIN-CONTAINING PROTEIN"/>
    <property type="match status" value="1"/>
</dbReference>
<name>A0AAE1CKE6_9GAST</name>
<keyword evidence="2" id="KW-1185">Reference proteome</keyword>
<reference evidence="1" key="1">
    <citation type="journal article" date="2023" name="G3 (Bethesda)">
        <title>A reference genome for the long-term kleptoplast-retaining sea slug Elysia crispata morphotype clarki.</title>
        <authorList>
            <person name="Eastman K.E."/>
            <person name="Pendleton A.L."/>
            <person name="Shaikh M.A."/>
            <person name="Suttiyut T."/>
            <person name="Ogas R."/>
            <person name="Tomko P."/>
            <person name="Gavelis G."/>
            <person name="Widhalm J.R."/>
            <person name="Wisecaver J.H."/>
        </authorList>
    </citation>
    <scope>NUCLEOTIDE SEQUENCE</scope>
    <source>
        <strain evidence="1">ECLA1</strain>
    </source>
</reference>
<dbReference type="EMBL" id="JAWDGP010007852">
    <property type="protein sequence ID" value="KAK3702651.1"/>
    <property type="molecule type" value="Genomic_DNA"/>
</dbReference>
<gene>
    <name evidence="1" type="ORF">RRG08_042639</name>
</gene>
<dbReference type="InterPro" id="IPR050951">
    <property type="entry name" value="Retrovirus_Pol_polyprotein"/>
</dbReference>
<accession>A0AAE1CKE6</accession>
<dbReference type="SUPFAM" id="SSF53098">
    <property type="entry name" value="Ribonuclease H-like"/>
    <property type="match status" value="1"/>
</dbReference>
<organism evidence="1 2">
    <name type="scientific">Elysia crispata</name>
    <name type="common">lettuce slug</name>
    <dbReference type="NCBI Taxonomy" id="231223"/>
    <lineage>
        <taxon>Eukaryota</taxon>
        <taxon>Metazoa</taxon>
        <taxon>Spiralia</taxon>
        <taxon>Lophotrochozoa</taxon>
        <taxon>Mollusca</taxon>
        <taxon>Gastropoda</taxon>
        <taxon>Heterobranchia</taxon>
        <taxon>Euthyneura</taxon>
        <taxon>Panpulmonata</taxon>
        <taxon>Sacoglossa</taxon>
        <taxon>Placobranchoidea</taxon>
        <taxon>Plakobranchidae</taxon>
        <taxon>Elysia</taxon>
    </lineage>
</organism>